<dbReference type="AlphaFoldDB" id="A0A1D1XPE5"/>
<dbReference type="InterPro" id="IPR009880">
    <property type="entry name" value="Glyoxal_oxidase_N"/>
</dbReference>
<proteinExistence type="predicted"/>
<dbReference type="InterPro" id="IPR014756">
    <property type="entry name" value="Ig_E-set"/>
</dbReference>
<evidence type="ECO:0000256" key="2">
    <source>
        <dbReference type="SAM" id="MobiDB-lite"/>
    </source>
</evidence>
<evidence type="ECO:0000313" key="5">
    <source>
        <dbReference type="EMBL" id="JAT44246.1"/>
    </source>
</evidence>
<organism evidence="5">
    <name type="scientific">Anthurium amnicola</name>
    <dbReference type="NCBI Taxonomy" id="1678845"/>
    <lineage>
        <taxon>Eukaryota</taxon>
        <taxon>Viridiplantae</taxon>
        <taxon>Streptophyta</taxon>
        <taxon>Embryophyta</taxon>
        <taxon>Tracheophyta</taxon>
        <taxon>Spermatophyta</taxon>
        <taxon>Magnoliopsida</taxon>
        <taxon>Liliopsida</taxon>
        <taxon>Araceae</taxon>
        <taxon>Pothoideae</taxon>
        <taxon>Potheae</taxon>
        <taxon>Anthurium</taxon>
    </lineage>
</organism>
<dbReference type="Pfam" id="PF07250">
    <property type="entry name" value="Glyoxal_oxid_N"/>
    <property type="match status" value="1"/>
</dbReference>
<dbReference type="EMBL" id="GDJX01023690">
    <property type="protein sequence ID" value="JAT44246.1"/>
    <property type="molecule type" value="Transcribed_RNA"/>
</dbReference>
<evidence type="ECO:0000259" key="4">
    <source>
        <dbReference type="Pfam" id="PF09118"/>
    </source>
</evidence>
<dbReference type="InterPro" id="IPR011043">
    <property type="entry name" value="Gal_Oxase/kelch_b-propeller"/>
</dbReference>
<feature type="domain" description="Galactose oxidase-like Early set" evidence="4">
    <location>
        <begin position="527"/>
        <end position="638"/>
    </location>
</feature>
<dbReference type="PANTHER" id="PTHR32208">
    <property type="entry name" value="SECRETED PROTEIN-RELATED"/>
    <property type="match status" value="1"/>
</dbReference>
<reference evidence="5" key="1">
    <citation type="submission" date="2015-07" db="EMBL/GenBank/DDBJ databases">
        <title>Transcriptome Assembly of Anthurium amnicola.</title>
        <authorList>
            <person name="Suzuki J."/>
        </authorList>
    </citation>
    <scope>NUCLEOTIDE SEQUENCE</scope>
</reference>
<dbReference type="PANTHER" id="PTHR32208:SF71">
    <property type="entry name" value="GLYOXAL OXIDASE-RELATED PROTEIN"/>
    <property type="match status" value="1"/>
</dbReference>
<feature type="compositionally biased region" description="Polar residues" evidence="2">
    <location>
        <begin position="37"/>
        <end position="55"/>
    </location>
</feature>
<evidence type="ECO:0000256" key="1">
    <source>
        <dbReference type="ARBA" id="ARBA00022729"/>
    </source>
</evidence>
<dbReference type="InterPro" id="IPR037293">
    <property type="entry name" value="Gal_Oxidase_central_sf"/>
</dbReference>
<protein>
    <submittedName>
        <fullName evidence="5">Galactose oxidase</fullName>
    </submittedName>
</protein>
<sequence length="639" mass="70163">MFGRVYAAYRKPEDEGGSFLHSTIKLGGSRFRDPSRATPSYHSPRNQEAQRALSNSKKERGRRSRRAEPTKDRRKQLTMEVVLPKNMAVFLLLLATTTLQPCRCQVTATPGVGGGEWRLLRESIGLSAMHMQLLRNDRVAMFDRTDFGRSNLSLPGGRCRHDLLDSVLKDDCTAHSLLYDLSSNSVLPLTIFTDTWCSSGAVLPDGTLLQSGGYNDGDRVVRSLSPCSSCDWVEHPGYLAVRRWYATDQILPDGRVFILGGRKQYSYEFFPREEAAAYPREFAFLKETRDGEAENNLYPFVHLLPDGTLFVFANTRAVALDYATGRVVRAFPPVPDGQPRNYPSSGSSVLLPLRLPTDGSDRVDAEVLVCGGAPRVSYQLALNGTFLPALITCARLAVTDPEGTWRMEAMPMARVMGDMLLLPTGDVLVVNGAGRGTAGWELGRDPVTAPVLYRPYDLPGRRFTTLNPSGIPRMYHSSAVVDTHGRVLVGGSNPHVYYNFTGVEYPTELRLEAFHPPYLSRVLDGYRPEVVGVAPPGGTVAYGQTLVVTFEVGTYRPQWGVAVALLAPSFTTHAFAMNQRMVVLAVADVKRPAEAAAGRSTYRATAAAPPTPRVAPPGYYLLFVVHAGVPSKGVWVKIH</sequence>
<dbReference type="InterPro" id="IPR013783">
    <property type="entry name" value="Ig-like_fold"/>
</dbReference>
<feature type="compositionally biased region" description="Basic and acidic residues" evidence="2">
    <location>
        <begin position="66"/>
        <end position="77"/>
    </location>
</feature>
<dbReference type="Gene3D" id="2.60.40.10">
    <property type="entry name" value="Immunoglobulins"/>
    <property type="match status" value="1"/>
</dbReference>
<name>A0A1D1XPE5_9ARAE</name>
<dbReference type="SUPFAM" id="SSF50965">
    <property type="entry name" value="Galactose oxidase, central domain"/>
    <property type="match status" value="1"/>
</dbReference>
<feature type="domain" description="Glyoxal oxidase N-terminal" evidence="3">
    <location>
        <begin position="129"/>
        <end position="518"/>
    </location>
</feature>
<evidence type="ECO:0000259" key="3">
    <source>
        <dbReference type="Pfam" id="PF07250"/>
    </source>
</evidence>
<dbReference type="Pfam" id="PF09118">
    <property type="entry name" value="GO-like_E_set"/>
    <property type="match status" value="1"/>
</dbReference>
<feature type="region of interest" description="Disordered" evidence="2">
    <location>
        <begin position="28"/>
        <end position="77"/>
    </location>
</feature>
<gene>
    <name evidence="5" type="primary">GAOA_22</name>
    <name evidence="5" type="ORF">g.101062</name>
</gene>
<accession>A0A1D1XPE5</accession>
<dbReference type="SUPFAM" id="SSF81296">
    <property type="entry name" value="E set domains"/>
    <property type="match status" value="1"/>
</dbReference>
<dbReference type="CDD" id="cd02851">
    <property type="entry name" value="E_set_GO_C"/>
    <property type="match status" value="1"/>
</dbReference>
<dbReference type="InterPro" id="IPR015202">
    <property type="entry name" value="GO-like_E_set"/>
</dbReference>
<keyword evidence="1" id="KW-0732">Signal</keyword>
<dbReference type="Gene3D" id="2.130.10.80">
    <property type="entry name" value="Galactose oxidase/kelch, beta-propeller"/>
    <property type="match status" value="1"/>
</dbReference>